<name>A0A9X2I1U6_9FLAO</name>
<comment type="caution">
    <text evidence="2">The sequence shown here is derived from an EMBL/GenBank/DDBJ whole genome shotgun (WGS) entry which is preliminary data.</text>
</comment>
<sequence length="155" mass="18476">MEKRLKRRYRGLQIALLVILLAAVRLFEESLFYDPLTYFFKSDYLTGKIPEMNLGLLTLNLIFRFIINTLISLAIIYVAFRDKQIMKFSGILYALLFVLGFSVFFYLILNLENEHYLALFYVRRFLIHPLFLLILLPAFYYYRLRQNDHGSAIKP</sequence>
<dbReference type="AlphaFoldDB" id="A0A9X2I1U6"/>
<proteinExistence type="predicted"/>
<evidence type="ECO:0000256" key="1">
    <source>
        <dbReference type="SAM" id="Phobius"/>
    </source>
</evidence>
<feature type="transmembrane region" description="Helical" evidence="1">
    <location>
        <begin position="92"/>
        <end position="109"/>
    </location>
</feature>
<evidence type="ECO:0000313" key="2">
    <source>
        <dbReference type="EMBL" id="MCP9199684.1"/>
    </source>
</evidence>
<keyword evidence="1" id="KW-0472">Membrane</keyword>
<evidence type="ECO:0000313" key="3">
    <source>
        <dbReference type="Proteomes" id="UP001155280"/>
    </source>
</evidence>
<dbReference type="Proteomes" id="UP001155280">
    <property type="component" value="Unassembled WGS sequence"/>
</dbReference>
<keyword evidence="1" id="KW-1133">Transmembrane helix</keyword>
<keyword evidence="3" id="KW-1185">Reference proteome</keyword>
<reference evidence="2" key="1">
    <citation type="submission" date="2022-07" db="EMBL/GenBank/DDBJ databases">
        <title>Gramela sediminis sp. nov., isolated from deep-sea sediment of the Indian Ocean.</title>
        <authorList>
            <person name="Shi H."/>
        </authorList>
    </citation>
    <scope>NUCLEOTIDE SEQUENCE</scope>
    <source>
        <strain evidence="2">GC03-9</strain>
    </source>
</reference>
<dbReference type="EMBL" id="JANCNS010000001">
    <property type="protein sequence ID" value="MCP9199684.1"/>
    <property type="molecule type" value="Genomic_DNA"/>
</dbReference>
<organism evidence="2 3">
    <name type="scientific">Christiangramia oceanisediminis</name>
    <dbReference type="NCBI Taxonomy" id="2920386"/>
    <lineage>
        <taxon>Bacteria</taxon>
        <taxon>Pseudomonadati</taxon>
        <taxon>Bacteroidota</taxon>
        <taxon>Flavobacteriia</taxon>
        <taxon>Flavobacteriales</taxon>
        <taxon>Flavobacteriaceae</taxon>
        <taxon>Christiangramia</taxon>
    </lineage>
</organism>
<protein>
    <submittedName>
        <fullName evidence="2">Exosortase F system-associated protein</fullName>
    </submittedName>
</protein>
<keyword evidence="1" id="KW-0812">Transmembrane</keyword>
<gene>
    <name evidence="2" type="ORF">MKO06_07190</name>
</gene>
<feature type="transmembrane region" description="Helical" evidence="1">
    <location>
        <begin position="61"/>
        <end position="80"/>
    </location>
</feature>
<dbReference type="InterPro" id="IPR026414">
    <property type="entry name" value="ExosoTase_F-assoc_memb"/>
</dbReference>
<dbReference type="RefSeq" id="WP_241550188.1">
    <property type="nucleotide sequence ID" value="NZ_JANCNS010000001.1"/>
</dbReference>
<feature type="transmembrane region" description="Helical" evidence="1">
    <location>
        <begin position="121"/>
        <end position="142"/>
    </location>
</feature>
<dbReference type="NCBIfam" id="TIGR04127">
    <property type="entry name" value="flavo_near_exo"/>
    <property type="match status" value="1"/>
</dbReference>
<accession>A0A9X2I1U6</accession>